<accession>A0A2G5TNG4</accession>
<evidence type="ECO:0000313" key="2">
    <source>
        <dbReference type="Proteomes" id="UP000230233"/>
    </source>
</evidence>
<keyword evidence="2" id="KW-1185">Reference proteome</keyword>
<dbReference type="Proteomes" id="UP000230233">
    <property type="component" value="Chromosome V"/>
</dbReference>
<dbReference type="InterPro" id="IPR027913">
    <property type="entry name" value="DUF4473"/>
</dbReference>
<dbReference type="PANTHER" id="PTHR33272">
    <property type="entry name" value="PROTEIN CBG22877-RELATED"/>
    <property type="match status" value="1"/>
</dbReference>
<gene>
    <name evidence="1" type="primary">Cni-F14D7.12</name>
    <name evidence="1" type="synonym">Cnig_chr_V.g20632</name>
    <name evidence="1" type="ORF">B9Z55_020632</name>
</gene>
<dbReference type="OrthoDB" id="5780470at2759"/>
<reference evidence="2" key="1">
    <citation type="submission" date="2017-10" db="EMBL/GenBank/DDBJ databases">
        <title>Rapid genome shrinkage in a self-fertile nematode reveals novel sperm competition proteins.</title>
        <authorList>
            <person name="Yin D."/>
            <person name="Schwarz E.M."/>
            <person name="Thomas C.G."/>
            <person name="Felde R.L."/>
            <person name="Korf I.F."/>
            <person name="Cutter A.D."/>
            <person name="Schartner C.M."/>
            <person name="Ralston E.J."/>
            <person name="Meyer B.J."/>
            <person name="Haag E.S."/>
        </authorList>
    </citation>
    <scope>NUCLEOTIDE SEQUENCE [LARGE SCALE GENOMIC DNA]</scope>
    <source>
        <strain evidence="2">JU1422</strain>
    </source>
</reference>
<evidence type="ECO:0000313" key="1">
    <source>
        <dbReference type="EMBL" id="PIC28835.1"/>
    </source>
</evidence>
<sequence length="84" mass="9265">MSQPSEEECTAELREAGMTEESIKGLADLTEQFKVGFAAAKDSAEGPDKFIEEYTADAKRFREAMPAGDQEIYSVYLKKHGLDG</sequence>
<comment type="caution">
    <text evidence="1">The sequence shown here is derived from an EMBL/GenBank/DDBJ whole genome shotgun (WGS) entry which is preliminary data.</text>
</comment>
<organism evidence="1 2">
    <name type="scientific">Caenorhabditis nigoni</name>
    <dbReference type="NCBI Taxonomy" id="1611254"/>
    <lineage>
        <taxon>Eukaryota</taxon>
        <taxon>Metazoa</taxon>
        <taxon>Ecdysozoa</taxon>
        <taxon>Nematoda</taxon>
        <taxon>Chromadorea</taxon>
        <taxon>Rhabditida</taxon>
        <taxon>Rhabditina</taxon>
        <taxon>Rhabditomorpha</taxon>
        <taxon>Rhabditoidea</taxon>
        <taxon>Rhabditidae</taxon>
        <taxon>Peloderinae</taxon>
        <taxon>Caenorhabditis</taxon>
    </lineage>
</organism>
<proteinExistence type="predicted"/>
<name>A0A2G5TNG4_9PELO</name>
<dbReference type="AlphaFoldDB" id="A0A2G5TNG4"/>
<dbReference type="EMBL" id="PDUG01000005">
    <property type="protein sequence ID" value="PIC28835.1"/>
    <property type="molecule type" value="Genomic_DNA"/>
</dbReference>
<dbReference type="Pfam" id="PF14747">
    <property type="entry name" value="DUF4473"/>
    <property type="match status" value="1"/>
</dbReference>
<protein>
    <submittedName>
        <fullName evidence="1">Uncharacterized protein</fullName>
    </submittedName>
</protein>
<dbReference type="PANTHER" id="PTHR33272:SF5">
    <property type="entry name" value="ACB DOMAIN-CONTAINING PROTEIN"/>
    <property type="match status" value="1"/>
</dbReference>